<comment type="subcellular location">
    <subcellularLocation>
        <location evidence="2">Cytoplasm</location>
    </subcellularLocation>
</comment>
<sequence length="254" mass="26758">MPAAGHPITLGISLKMYFDHERTLSWCRGVAEIARAHDAVRSGRATLFAMPSFVSISDARDILNGAAEVGAQDIAADDAGAFTGEVSGPQLVQVGCRYAEIGHAERRTLFGETDDLVARKLAAAVRNGITPVLCIGEEQQLTPAAAAEACAEQIASASARLDDSATRMIVAYEPQWAIGQAEPAPTDYVREVAQRLRGTLDASGRESSSILYGGSAGPGLITEIADSVDGLFLGRFAHDPHALEQILDEVDALA</sequence>
<comment type="pathway">
    <text evidence="2">Carbohydrate biosynthesis; gluconeogenesis.</text>
</comment>
<dbReference type="InterPro" id="IPR000652">
    <property type="entry name" value="Triosephosphate_isomerase"/>
</dbReference>
<comment type="pathway">
    <text evidence="2">Carbohydrate degradation; glycolysis; D-glyceraldehyde 3-phosphate from glycerone phosphate: step 1/1.</text>
</comment>
<dbReference type="Gene3D" id="3.20.20.70">
    <property type="entry name" value="Aldolase class I"/>
    <property type="match status" value="1"/>
</dbReference>
<keyword evidence="1 2" id="KW-0413">Isomerase</keyword>
<comment type="catalytic activity">
    <reaction evidence="2">
        <text>D-glyceraldehyde 3-phosphate = dihydroxyacetone phosphate</text>
        <dbReference type="Rhea" id="RHEA:18585"/>
        <dbReference type="ChEBI" id="CHEBI:57642"/>
        <dbReference type="ChEBI" id="CHEBI:59776"/>
        <dbReference type="EC" id="5.3.1.1"/>
    </reaction>
</comment>
<dbReference type="EC" id="5.3.1.1" evidence="2"/>
<accession>A0A2A9DYU0</accession>
<keyword evidence="4" id="KW-1185">Reference proteome</keyword>
<gene>
    <name evidence="3" type="ORF">ATJ78_2960</name>
</gene>
<dbReference type="GO" id="GO:0019563">
    <property type="term" value="P:glycerol catabolic process"/>
    <property type="evidence" value="ECO:0007669"/>
    <property type="project" value="TreeGrafter"/>
</dbReference>
<evidence type="ECO:0000313" key="4">
    <source>
        <dbReference type="Proteomes" id="UP000221369"/>
    </source>
</evidence>
<dbReference type="GO" id="GO:0006094">
    <property type="term" value="P:gluconeogenesis"/>
    <property type="evidence" value="ECO:0007669"/>
    <property type="project" value="UniProtKB-UniPathway"/>
</dbReference>
<keyword evidence="2" id="KW-0963">Cytoplasm</keyword>
<dbReference type="CDD" id="cd00311">
    <property type="entry name" value="TIM"/>
    <property type="match status" value="1"/>
</dbReference>
<dbReference type="PROSITE" id="PS51440">
    <property type="entry name" value="TIM_2"/>
    <property type="match status" value="1"/>
</dbReference>
<dbReference type="InterPro" id="IPR013785">
    <property type="entry name" value="Aldolase_TIM"/>
</dbReference>
<dbReference type="InterPro" id="IPR035990">
    <property type="entry name" value="TIM_sf"/>
</dbReference>
<dbReference type="RefSeq" id="WP_098408923.1">
    <property type="nucleotide sequence ID" value="NZ_PDJE01000001.1"/>
</dbReference>
<evidence type="ECO:0000256" key="1">
    <source>
        <dbReference type="ARBA" id="ARBA00023235"/>
    </source>
</evidence>
<comment type="similarity">
    <text evidence="2">Belongs to the triosephosphate isomerase family.</text>
</comment>
<dbReference type="Pfam" id="PF00121">
    <property type="entry name" value="TIM"/>
    <property type="match status" value="1"/>
</dbReference>
<comment type="caution">
    <text evidence="3">The sequence shown here is derived from an EMBL/GenBank/DDBJ whole genome shotgun (WGS) entry which is preliminary data.</text>
</comment>
<proteinExistence type="inferred from homology"/>
<evidence type="ECO:0000256" key="2">
    <source>
        <dbReference type="RuleBase" id="RU363013"/>
    </source>
</evidence>
<comment type="subunit">
    <text evidence="2">Homodimer.</text>
</comment>
<evidence type="ECO:0000313" key="3">
    <source>
        <dbReference type="EMBL" id="PFG31977.1"/>
    </source>
</evidence>
<dbReference type="EMBL" id="PDJE01000001">
    <property type="protein sequence ID" value="PFG31977.1"/>
    <property type="molecule type" value="Genomic_DNA"/>
</dbReference>
<dbReference type="PANTHER" id="PTHR21139">
    <property type="entry name" value="TRIOSEPHOSPHATE ISOMERASE"/>
    <property type="match status" value="1"/>
</dbReference>
<dbReference type="Proteomes" id="UP000221369">
    <property type="component" value="Unassembled WGS sequence"/>
</dbReference>
<dbReference type="GO" id="GO:0046166">
    <property type="term" value="P:glyceraldehyde-3-phosphate biosynthetic process"/>
    <property type="evidence" value="ECO:0007669"/>
    <property type="project" value="TreeGrafter"/>
</dbReference>
<keyword evidence="2" id="KW-0324">Glycolysis</keyword>
<organism evidence="3 4">
    <name type="scientific">Paramicrobacterium agarici</name>
    <dbReference type="NCBI Taxonomy" id="630514"/>
    <lineage>
        <taxon>Bacteria</taxon>
        <taxon>Bacillati</taxon>
        <taxon>Actinomycetota</taxon>
        <taxon>Actinomycetes</taxon>
        <taxon>Micrococcales</taxon>
        <taxon>Microbacteriaceae</taxon>
        <taxon>Paramicrobacterium</taxon>
    </lineage>
</organism>
<dbReference type="GO" id="GO:0006096">
    <property type="term" value="P:glycolytic process"/>
    <property type="evidence" value="ECO:0007669"/>
    <property type="project" value="UniProtKB-UniPathway"/>
</dbReference>
<dbReference type="SUPFAM" id="SSF51351">
    <property type="entry name" value="Triosephosphate isomerase (TIM)"/>
    <property type="match status" value="1"/>
</dbReference>
<dbReference type="PANTHER" id="PTHR21139:SF2">
    <property type="entry name" value="TRIOSEPHOSPHATE ISOMERASE"/>
    <property type="match status" value="1"/>
</dbReference>
<name>A0A2A9DYU0_9MICO</name>
<dbReference type="GO" id="GO:0004807">
    <property type="term" value="F:triose-phosphate isomerase activity"/>
    <property type="evidence" value="ECO:0007669"/>
    <property type="project" value="UniProtKB-EC"/>
</dbReference>
<protein>
    <recommendedName>
        <fullName evidence="2">Triosephosphate isomerase</fullName>
        <ecNumber evidence="2">5.3.1.1</ecNumber>
    </recommendedName>
</protein>
<reference evidence="3 4" key="1">
    <citation type="submission" date="2017-10" db="EMBL/GenBank/DDBJ databases">
        <title>Sequencing the genomes of 1000 actinobacteria strains.</title>
        <authorList>
            <person name="Klenk H.-P."/>
        </authorList>
    </citation>
    <scope>NUCLEOTIDE SEQUENCE [LARGE SCALE GENOMIC DNA]</scope>
    <source>
        <strain evidence="3 4">DSM 21798</strain>
    </source>
</reference>
<dbReference type="AlphaFoldDB" id="A0A2A9DYU0"/>
<dbReference type="GO" id="GO:0005829">
    <property type="term" value="C:cytosol"/>
    <property type="evidence" value="ECO:0007669"/>
    <property type="project" value="TreeGrafter"/>
</dbReference>
<dbReference type="UniPathway" id="UPA00109">
    <property type="reaction ID" value="UER00189"/>
</dbReference>
<keyword evidence="2" id="KW-0312">Gluconeogenesis</keyword>
<dbReference type="UniPathway" id="UPA00138"/>